<dbReference type="Proteomes" id="UP001431209">
    <property type="component" value="Unassembled WGS sequence"/>
</dbReference>
<feature type="chain" id="PRO_5043878919" evidence="1">
    <location>
        <begin position="20"/>
        <end position="731"/>
    </location>
</feature>
<evidence type="ECO:0000313" key="3">
    <source>
        <dbReference type="EMBL" id="KAL0489416.1"/>
    </source>
</evidence>
<gene>
    <name evidence="3" type="ORF">AKO1_010707</name>
</gene>
<reference evidence="3 4" key="1">
    <citation type="submission" date="2024-03" db="EMBL/GenBank/DDBJ databases">
        <title>The Acrasis kona genome and developmental transcriptomes reveal deep origins of eukaryotic multicellular pathways.</title>
        <authorList>
            <person name="Sheikh S."/>
            <person name="Fu C.-J."/>
            <person name="Brown M.W."/>
            <person name="Baldauf S.L."/>
        </authorList>
    </citation>
    <scope>NUCLEOTIDE SEQUENCE [LARGE SCALE GENOMIC DNA]</scope>
    <source>
        <strain evidence="3 4">ATCC MYA-3509</strain>
    </source>
</reference>
<dbReference type="AlphaFoldDB" id="A0AAW2ZHX8"/>
<evidence type="ECO:0000259" key="2">
    <source>
        <dbReference type="Pfam" id="PF12708"/>
    </source>
</evidence>
<feature type="domain" description="Rhamnogalacturonase A/B/Epimerase-like pectate lyase" evidence="2">
    <location>
        <begin position="24"/>
        <end position="246"/>
    </location>
</feature>
<dbReference type="Pfam" id="PF12708">
    <property type="entry name" value="Pect-lyase_RHGA_epim"/>
    <property type="match status" value="1"/>
</dbReference>
<dbReference type="FunFam" id="2.160.20.10:FF:000049">
    <property type="entry name" value="Putative exo-beta-1,3-glucanase"/>
    <property type="match status" value="1"/>
</dbReference>
<feature type="signal peptide" evidence="1">
    <location>
        <begin position="1"/>
        <end position="19"/>
    </location>
</feature>
<organism evidence="3 4">
    <name type="scientific">Acrasis kona</name>
    <dbReference type="NCBI Taxonomy" id="1008807"/>
    <lineage>
        <taxon>Eukaryota</taxon>
        <taxon>Discoba</taxon>
        <taxon>Heterolobosea</taxon>
        <taxon>Tetramitia</taxon>
        <taxon>Eutetramitia</taxon>
        <taxon>Acrasidae</taxon>
        <taxon>Acrasis</taxon>
    </lineage>
</organism>
<protein>
    <submittedName>
        <fullName evidence="3">Glucan 1,3-beta-glucosidase</fullName>
    </submittedName>
</protein>
<dbReference type="InterPro" id="IPR024535">
    <property type="entry name" value="RHGA/B-epi-like_pectate_lyase"/>
</dbReference>
<evidence type="ECO:0000256" key="1">
    <source>
        <dbReference type="SAM" id="SignalP"/>
    </source>
</evidence>
<dbReference type="EMBL" id="JAOPGA020001557">
    <property type="protein sequence ID" value="KAL0489416.1"/>
    <property type="molecule type" value="Genomic_DNA"/>
</dbReference>
<dbReference type="InterPro" id="IPR039279">
    <property type="entry name" value="QRT3-like"/>
</dbReference>
<keyword evidence="1" id="KW-0732">Signal</keyword>
<dbReference type="InterPro" id="IPR011050">
    <property type="entry name" value="Pectin_lyase_fold/virulence"/>
</dbReference>
<dbReference type="SUPFAM" id="SSF51126">
    <property type="entry name" value="Pectin lyase-like"/>
    <property type="match status" value="2"/>
</dbReference>
<dbReference type="GO" id="GO:0004650">
    <property type="term" value="F:polygalacturonase activity"/>
    <property type="evidence" value="ECO:0007669"/>
    <property type="project" value="InterPro"/>
</dbReference>
<comment type="caution">
    <text evidence="3">The sequence shown here is derived from an EMBL/GenBank/DDBJ whole genome shotgun (WGS) entry which is preliminary data.</text>
</comment>
<dbReference type="Gene3D" id="2.160.20.10">
    <property type="entry name" value="Single-stranded right-handed beta-helix, Pectin lyase-like"/>
    <property type="match status" value="2"/>
</dbReference>
<dbReference type="PANTHER" id="PTHR33928:SF2">
    <property type="entry name" value="PECTATE LYASE SUPERFAMILY PROTEIN DOMAIN-CONTAINING PROTEIN-RELATED"/>
    <property type="match status" value="1"/>
</dbReference>
<sequence>MTSTLAALVLLALILVVKCYQVERNVRDYGARGDGVTDDSDAIIRALTEERGDNPRAVFPNANYPATTARAAYVFFPAGTYLVTKTLPVVYYTQMVGDQDSPPTIKFVHHGDTEVRVIESMGDWYKDACQNNFYKMVRNFVFDVTDCKICTVIHWRVAQATSLTNIHFKMGRGSNSQGLWMEDGSGGFFSDLVFEGGKFGMWIGNQQFGNRNITIRDASVAAVFLNWDWVWTFHNFFISNCPVGFDVAGSGGYNPSGTGSLVVLDSKFSNVGIPVNTHFDRLSSMNTVVLDNVQVQPAGVIVKNNQEVSLTGSNVGLWAQGRIWKNNKGEFDIVDLSKSVASRPKMLTDGGSYYFTKQRPNFRQSELVNVVRELGFQIGSDITQKLQAALRQYAYKKVLYFPHGIYKISDTVVVPPGTRILGQAWSVFMADGANFQNPKSPIPMIQVGNPNERGQAQIVDILFSTRGPQPGAKLLVWNMKDKDGEMGSNGMWDTHFRIGGGVGTDIHSGNCLRGDGSTAPVNQCTGAWGLMHITSTGGLYMENVWAWTADHDIDEAQQINVYNARGILVESKGPLWMYGTASEHNLLYQYNFHNASNIVLGMIQTETPYFQPSRKTPFDRTDARDPEFCQGSDERCRMSLAVNIYKSNNLYFYGTGLYSFFNTWSQDCLRSAGGPNCQLEMVKVRDSKQVYMHAVNTYGSVYMKTQQEEYSMAKYQNNTFCATAAIDLNHF</sequence>
<proteinExistence type="predicted"/>
<dbReference type="PANTHER" id="PTHR33928">
    <property type="entry name" value="POLYGALACTURONASE QRT3"/>
    <property type="match status" value="1"/>
</dbReference>
<evidence type="ECO:0000313" key="4">
    <source>
        <dbReference type="Proteomes" id="UP001431209"/>
    </source>
</evidence>
<dbReference type="InterPro" id="IPR012334">
    <property type="entry name" value="Pectin_lyas_fold"/>
</dbReference>
<dbReference type="CDD" id="cd23668">
    <property type="entry name" value="GH55_beta13glucanase-like"/>
    <property type="match status" value="1"/>
</dbReference>
<name>A0AAW2ZHX8_9EUKA</name>
<accession>A0AAW2ZHX8</accession>
<keyword evidence="4" id="KW-1185">Reference proteome</keyword>